<proteinExistence type="predicted"/>
<dbReference type="Pfam" id="PF07290">
    <property type="entry name" value="YqiJ_OB"/>
    <property type="match status" value="1"/>
</dbReference>
<evidence type="ECO:0000256" key="1">
    <source>
        <dbReference type="SAM" id="Phobius"/>
    </source>
</evidence>
<evidence type="ECO:0000259" key="3">
    <source>
        <dbReference type="Pfam" id="PF21001"/>
    </source>
</evidence>
<dbReference type="Pfam" id="PF21001">
    <property type="entry name" value="YqiJ_N"/>
    <property type="match status" value="1"/>
</dbReference>
<organism evidence="4 5">
    <name type="scientific">Aurantiacibacter luteus</name>
    <dbReference type="NCBI Taxonomy" id="1581420"/>
    <lineage>
        <taxon>Bacteria</taxon>
        <taxon>Pseudomonadati</taxon>
        <taxon>Pseudomonadota</taxon>
        <taxon>Alphaproteobacteria</taxon>
        <taxon>Sphingomonadales</taxon>
        <taxon>Erythrobacteraceae</taxon>
        <taxon>Aurantiacibacter</taxon>
    </lineage>
</organism>
<dbReference type="STRING" id="1581420.AAW00_05490"/>
<feature type="transmembrane region" description="Helical" evidence="1">
    <location>
        <begin position="7"/>
        <end position="27"/>
    </location>
</feature>
<keyword evidence="1" id="KW-0472">Membrane</keyword>
<comment type="caution">
    <text evidence="4">The sequence shown here is derived from an EMBL/GenBank/DDBJ whole genome shotgun (WGS) entry which is preliminary data.</text>
</comment>
<keyword evidence="1" id="KW-1133">Transmembrane helix</keyword>
<protein>
    <recommendedName>
        <fullName evidence="6">Inner membrane protein</fullName>
    </recommendedName>
</protein>
<gene>
    <name evidence="4" type="ORF">AAW00_05490</name>
</gene>
<name>A0A0G9MYG5_9SPHN</name>
<dbReference type="Proteomes" id="UP000053464">
    <property type="component" value="Unassembled WGS sequence"/>
</dbReference>
<feature type="transmembrane region" description="Helical" evidence="1">
    <location>
        <begin position="99"/>
        <end position="116"/>
    </location>
</feature>
<keyword evidence="1" id="KW-0812">Transmembrane</keyword>
<dbReference type="EMBL" id="LBHB01000001">
    <property type="protein sequence ID" value="KLE35822.1"/>
    <property type="molecule type" value="Genomic_DNA"/>
</dbReference>
<evidence type="ECO:0000313" key="5">
    <source>
        <dbReference type="Proteomes" id="UP000053464"/>
    </source>
</evidence>
<feature type="domain" description="Inner membrane protein YqiJ OB-fold" evidence="2">
    <location>
        <begin position="135"/>
        <end position="196"/>
    </location>
</feature>
<dbReference type="RefSeq" id="WP_047003570.1">
    <property type="nucleotide sequence ID" value="NZ_LBHB01000001.1"/>
</dbReference>
<dbReference type="PATRIC" id="fig|1581420.6.peg.1106"/>
<sequence length="208" mass="21584">MSLFADYNLPFAVALGLMVLLGLLQLVGIGDFDLDADVDADVGDPTSAGLGGAITTLLGLGKVPLFVWLMVWLLLFAAIGVGVQAFADSLTGAPLSPMLAALVAGGAAIPATAIAARPVGAIMPKDETTAVTLDSLVGRRGKITTGRATKGSAARTKVYDHHGQAHHVMVEPHEDASEMLEGDEVLIVRRDGQTFYGVPLAERKLAPM</sequence>
<dbReference type="InterPro" id="IPR048376">
    <property type="entry name" value="YqiJ_N"/>
</dbReference>
<feature type="transmembrane region" description="Helical" evidence="1">
    <location>
        <begin position="65"/>
        <end position="87"/>
    </location>
</feature>
<evidence type="ECO:0000259" key="2">
    <source>
        <dbReference type="Pfam" id="PF07290"/>
    </source>
</evidence>
<evidence type="ECO:0008006" key="6">
    <source>
        <dbReference type="Google" id="ProtNLM"/>
    </source>
</evidence>
<accession>A0A0G9MYG5</accession>
<dbReference type="InterPro" id="IPR010840">
    <property type="entry name" value="YqiJ_OB"/>
</dbReference>
<dbReference type="AlphaFoldDB" id="A0A0G9MYG5"/>
<feature type="domain" description="Inner membrane protein YqiJ N-terminal" evidence="3">
    <location>
        <begin position="8"/>
        <end position="112"/>
    </location>
</feature>
<keyword evidence="5" id="KW-1185">Reference proteome</keyword>
<reference evidence="4 5" key="1">
    <citation type="submission" date="2015-04" db="EMBL/GenBank/DDBJ databases">
        <title>The draft genome sequence of Erythrobacter luteus KA37.</title>
        <authorList>
            <person name="Zhuang L."/>
            <person name="Liu Y."/>
            <person name="Shao Z."/>
        </authorList>
    </citation>
    <scope>NUCLEOTIDE SEQUENCE [LARGE SCALE GENOMIC DNA]</scope>
    <source>
        <strain evidence="4 5">KA37</strain>
    </source>
</reference>
<evidence type="ECO:0000313" key="4">
    <source>
        <dbReference type="EMBL" id="KLE35822.1"/>
    </source>
</evidence>
<dbReference type="OrthoDB" id="7207054at2"/>